<dbReference type="Pfam" id="PF08737">
    <property type="entry name" value="Rgp1"/>
    <property type="match status" value="1"/>
</dbReference>
<name>A0A0B1PFL5_UNCNE</name>
<dbReference type="Gene3D" id="2.60.40.640">
    <property type="match status" value="1"/>
</dbReference>
<evidence type="ECO:0000256" key="1">
    <source>
        <dbReference type="SAM" id="MobiDB-lite"/>
    </source>
</evidence>
<keyword evidence="3" id="KW-1185">Reference proteome</keyword>
<dbReference type="OrthoDB" id="1918at2759"/>
<organism evidence="2 3">
    <name type="scientific">Uncinula necator</name>
    <name type="common">Grape powdery mildew</name>
    <dbReference type="NCBI Taxonomy" id="52586"/>
    <lineage>
        <taxon>Eukaryota</taxon>
        <taxon>Fungi</taxon>
        <taxon>Dikarya</taxon>
        <taxon>Ascomycota</taxon>
        <taxon>Pezizomycotina</taxon>
        <taxon>Leotiomycetes</taxon>
        <taxon>Erysiphales</taxon>
        <taxon>Erysiphaceae</taxon>
        <taxon>Erysiphe</taxon>
    </lineage>
</organism>
<sequence>MSKGSGDVIVLVDWIESTVFAGEELKCNIIFRNVAIDATSRKPSVHSTSNLSDRPEAKENFEKVSSLRSNLSSQFSRTSLPSKPHGTTSSLNFPTSPRTQNYRRQSSIVSNQTSGDKVSHKRSVSIVSIGTSEKGYDQGNSVSNSIERSRKGQKSHIRSASLQITSQKQVLFNQRQLTPTSFSVSPRFRKSPTYSTYNGELPALVTPTENSPKICNQASQPSSVASSALFTSPFKFPNKTDNCYDVKKSELKFDQGSNRNTKDLPYIARKLPPANKAISPKNLASSPSGSGDPWPNEIISESVTNHKSPTILQLKYNSPPHVLPMRSRKPSEILMMGYVQVNGSFILDSSLVDQAPFGEVKKKGVIGGQGGGVVGVELNKRDSGFLRGFGWANIGAISDLLGSNELSSIKEFREIISSRSIPILATPQSILFVDLHLSPGESKCYNYSFKLPHGLPPSHRGKAIKIIYKLVIGIQRPGGTSQQQVKLIEVPFRVLGSVDSSGKLLCHDLMCPYVIFQDQACIKLLPEQHSNLTALRKKSNSSESRLKNFVSYTEKLLSKPRNHISPYNISPRTTMRPHSSLFVEEPTTIKEAIDMAILRSSNATETQKNPNRFEIARSGRKVAVLMLTRPAYRLGETIYVVIDFTDAKIPCYAIHASLESSERVDNSISLRSEASIFQSTRKTYVTHSESTLFSKRTIFTPTIPTLATPGFITTGVSLEWRIRVEFITPILDNGNKIVQNYPKLLDEVSVNDQGVFLKAAEALDCDSFHIAIPMRVYGIHSAHEGDVTSVNWFAI</sequence>
<dbReference type="AlphaFoldDB" id="A0A0B1PFL5"/>
<dbReference type="HOGENOM" id="CLU_005862_0_0_1"/>
<evidence type="ECO:0000313" key="2">
    <source>
        <dbReference type="EMBL" id="KHJ35349.1"/>
    </source>
</evidence>
<feature type="compositionally biased region" description="Low complexity" evidence="1">
    <location>
        <begin position="66"/>
        <end position="77"/>
    </location>
</feature>
<dbReference type="InterPro" id="IPR014848">
    <property type="entry name" value="Rgp1"/>
</dbReference>
<dbReference type="Proteomes" id="UP000030854">
    <property type="component" value="Unassembled WGS sequence"/>
</dbReference>
<proteinExistence type="predicted"/>
<dbReference type="EMBL" id="JNVN01000429">
    <property type="protein sequence ID" value="KHJ35349.1"/>
    <property type="molecule type" value="Genomic_DNA"/>
</dbReference>
<feature type="compositionally biased region" description="Basic and acidic residues" evidence="1">
    <location>
        <begin position="53"/>
        <end position="62"/>
    </location>
</feature>
<reference evidence="2 3" key="1">
    <citation type="journal article" date="2014" name="BMC Genomics">
        <title>Adaptive genomic structural variation in the grape powdery mildew pathogen, Erysiphe necator.</title>
        <authorList>
            <person name="Jones L."/>
            <person name="Riaz S."/>
            <person name="Morales-Cruz A."/>
            <person name="Amrine K.C."/>
            <person name="McGuire B."/>
            <person name="Gubler W.D."/>
            <person name="Walker M.A."/>
            <person name="Cantu D."/>
        </authorList>
    </citation>
    <scope>NUCLEOTIDE SEQUENCE [LARGE SCALE GENOMIC DNA]</scope>
    <source>
        <strain evidence="3">c</strain>
    </source>
</reference>
<feature type="compositionally biased region" description="Polar residues" evidence="1">
    <location>
        <begin position="41"/>
        <end position="52"/>
    </location>
</feature>
<gene>
    <name evidence="2" type="ORF">EV44_g4486</name>
</gene>
<feature type="compositionally biased region" description="Polar residues" evidence="1">
    <location>
        <begin position="78"/>
        <end position="116"/>
    </location>
</feature>
<evidence type="ECO:0000313" key="3">
    <source>
        <dbReference type="Proteomes" id="UP000030854"/>
    </source>
</evidence>
<accession>A0A0B1PFL5</accession>
<dbReference type="PANTHER" id="PTHR12507">
    <property type="entry name" value="REDUCED GROWTH PHENOTYPE 1 RGP1, YEAST -RELATED"/>
    <property type="match status" value="1"/>
</dbReference>
<comment type="caution">
    <text evidence="2">The sequence shown here is derived from an EMBL/GenBank/DDBJ whole genome shotgun (WGS) entry which is preliminary data.</text>
</comment>
<dbReference type="InterPro" id="IPR014752">
    <property type="entry name" value="Arrestin-like_C"/>
</dbReference>
<feature type="region of interest" description="Disordered" evidence="1">
    <location>
        <begin position="41"/>
        <end position="156"/>
    </location>
</feature>
<feature type="region of interest" description="Disordered" evidence="1">
    <location>
        <begin position="277"/>
        <end position="299"/>
    </location>
</feature>
<protein>
    <submittedName>
        <fullName evidence="2">Putative intracellular protein transport protein</fullName>
    </submittedName>
</protein>
<dbReference type="STRING" id="52586.A0A0B1PFL5"/>